<dbReference type="PANTHER" id="PTHR22913:SF4">
    <property type="entry name" value="HYALURONAN SYNTHASE 1"/>
    <property type="match status" value="1"/>
</dbReference>
<evidence type="ECO:0000256" key="2">
    <source>
        <dbReference type="ARBA" id="ARBA00023136"/>
    </source>
</evidence>
<reference evidence="4" key="1">
    <citation type="submission" date="2023-07" db="EMBL/GenBank/DDBJ databases">
        <authorList>
            <person name="Stuckert A."/>
        </authorList>
    </citation>
    <scope>NUCLEOTIDE SEQUENCE</scope>
</reference>
<accession>A0ABN9MK41</accession>
<gene>
    <name evidence="4" type="ORF">RIMI_LOCUS20570504</name>
</gene>
<evidence type="ECO:0000313" key="5">
    <source>
        <dbReference type="Proteomes" id="UP001176940"/>
    </source>
</evidence>
<keyword evidence="5" id="KW-1185">Reference proteome</keyword>
<keyword evidence="3" id="KW-0812">Transmembrane</keyword>
<dbReference type="Proteomes" id="UP001176940">
    <property type="component" value="Unassembled WGS sequence"/>
</dbReference>
<feature type="transmembrane region" description="Helical" evidence="3">
    <location>
        <begin position="14"/>
        <end position="33"/>
    </location>
</feature>
<comment type="subcellular location">
    <subcellularLocation>
        <location evidence="1">Membrane</location>
    </subcellularLocation>
</comment>
<protein>
    <submittedName>
        <fullName evidence="4">Uncharacterized protein</fullName>
    </submittedName>
</protein>
<evidence type="ECO:0000256" key="3">
    <source>
        <dbReference type="SAM" id="Phobius"/>
    </source>
</evidence>
<dbReference type="PANTHER" id="PTHR22913">
    <property type="entry name" value="HYALURONAN SYNTHASE"/>
    <property type="match status" value="1"/>
</dbReference>
<comment type="caution">
    <text evidence="4">The sequence shown here is derived from an EMBL/GenBank/DDBJ whole genome shotgun (WGS) entry which is preliminary data.</text>
</comment>
<keyword evidence="2 3" id="KW-0472">Membrane</keyword>
<organism evidence="4 5">
    <name type="scientific">Ranitomeya imitator</name>
    <name type="common">mimic poison frog</name>
    <dbReference type="NCBI Taxonomy" id="111125"/>
    <lineage>
        <taxon>Eukaryota</taxon>
        <taxon>Metazoa</taxon>
        <taxon>Chordata</taxon>
        <taxon>Craniata</taxon>
        <taxon>Vertebrata</taxon>
        <taxon>Euteleostomi</taxon>
        <taxon>Amphibia</taxon>
        <taxon>Batrachia</taxon>
        <taxon>Anura</taxon>
        <taxon>Neobatrachia</taxon>
        <taxon>Hyloidea</taxon>
        <taxon>Dendrobatidae</taxon>
        <taxon>Dendrobatinae</taxon>
        <taxon>Ranitomeya</taxon>
    </lineage>
</organism>
<keyword evidence="3" id="KW-1133">Transmembrane helix</keyword>
<dbReference type="EMBL" id="CAUEEQ010069312">
    <property type="protein sequence ID" value="CAJ0965739.1"/>
    <property type="molecule type" value="Genomic_DNA"/>
</dbReference>
<name>A0ABN9MK41_9NEOB</name>
<evidence type="ECO:0000313" key="4">
    <source>
        <dbReference type="EMBL" id="CAJ0965739.1"/>
    </source>
</evidence>
<evidence type="ECO:0000256" key="1">
    <source>
        <dbReference type="ARBA" id="ARBA00004370"/>
    </source>
</evidence>
<proteinExistence type="predicted"/>
<feature type="transmembrane region" description="Helical" evidence="3">
    <location>
        <begin position="39"/>
        <end position="60"/>
    </location>
</feature>
<sequence length="184" mass="21541">MADIEKDDRPWVGVVRRIVTFTFAFLVLAGMSFKIMAFGIYGAFLSAHLIIQSFFCLFGAQEDEKKWSTLLIYQIGGLDNICLPGRSCLFTRVPRVCQKTEYPPDKLQIIMIIDGNSPEDRYMMDMFKEVFSKEDVGTYEWKNNYHHWDKDTAEKKIYGHTDMMPPEELYQNDIYAEVREDNFV</sequence>